<dbReference type="RefSeq" id="WP_164203700.1">
    <property type="nucleotide sequence ID" value="NZ_JAAGMP010000808.1"/>
</dbReference>
<dbReference type="EMBL" id="JAAGMP010000808">
    <property type="protein sequence ID" value="NEC20118.1"/>
    <property type="molecule type" value="Genomic_DNA"/>
</dbReference>
<sequence length="71" mass="7838">MILSSLSDLDAAEEHLALGCRRTRTVGLANVRLYHCTIDGTMAAWSDFLNYADGIRSMKGQAVLHGYARRP</sequence>
<proteinExistence type="predicted"/>
<gene>
    <name evidence="1" type="ORF">G3I50_17945</name>
</gene>
<dbReference type="AlphaFoldDB" id="A0A7K3RY19"/>
<protein>
    <submittedName>
        <fullName evidence="1">Uncharacterized protein</fullName>
    </submittedName>
</protein>
<reference evidence="1 2" key="1">
    <citation type="submission" date="2020-01" db="EMBL/GenBank/DDBJ databases">
        <title>Insect and environment-associated Actinomycetes.</title>
        <authorList>
            <person name="Currrie C."/>
            <person name="Chevrette M."/>
            <person name="Carlson C."/>
            <person name="Stubbendieck R."/>
            <person name="Wendt-Pienkowski E."/>
        </authorList>
    </citation>
    <scope>NUCLEOTIDE SEQUENCE [LARGE SCALE GENOMIC DNA]</scope>
    <source>
        <strain evidence="1 2">SID7590</strain>
    </source>
</reference>
<accession>A0A7K3RY19</accession>
<dbReference type="Proteomes" id="UP000469670">
    <property type="component" value="Unassembled WGS sequence"/>
</dbReference>
<organism evidence="1 2">
    <name type="scientific">Streptomyces parvus</name>
    <dbReference type="NCBI Taxonomy" id="66428"/>
    <lineage>
        <taxon>Bacteria</taxon>
        <taxon>Bacillati</taxon>
        <taxon>Actinomycetota</taxon>
        <taxon>Actinomycetes</taxon>
        <taxon>Kitasatosporales</taxon>
        <taxon>Streptomycetaceae</taxon>
        <taxon>Streptomyces</taxon>
    </lineage>
</organism>
<comment type="caution">
    <text evidence="1">The sequence shown here is derived from an EMBL/GenBank/DDBJ whole genome shotgun (WGS) entry which is preliminary data.</text>
</comment>
<evidence type="ECO:0000313" key="1">
    <source>
        <dbReference type="EMBL" id="NEC20118.1"/>
    </source>
</evidence>
<name>A0A7K3RY19_9ACTN</name>
<evidence type="ECO:0000313" key="2">
    <source>
        <dbReference type="Proteomes" id="UP000469670"/>
    </source>
</evidence>